<accession>A0A3B0T7D1</accession>
<sequence length="67" mass="7612">MVTIERRVEEYATQNGACKITIFYNGGYGFGYDFRARITSQGSPIATVHLGIYDLKHDVDLDRIKIL</sequence>
<protein>
    <submittedName>
        <fullName evidence="1">Uncharacterized protein</fullName>
    </submittedName>
</protein>
<dbReference type="AlphaFoldDB" id="A0A3B0T7D1"/>
<gene>
    <name evidence="1" type="ORF">MNBD_ALPHA05-1450</name>
</gene>
<reference evidence="1" key="1">
    <citation type="submission" date="2018-06" db="EMBL/GenBank/DDBJ databases">
        <authorList>
            <person name="Zhirakovskaya E."/>
        </authorList>
    </citation>
    <scope>NUCLEOTIDE SEQUENCE</scope>
</reference>
<feature type="non-terminal residue" evidence="1">
    <location>
        <position position="67"/>
    </location>
</feature>
<dbReference type="EMBL" id="UOEH01000644">
    <property type="protein sequence ID" value="VAW08169.1"/>
    <property type="molecule type" value="Genomic_DNA"/>
</dbReference>
<name>A0A3B0T7D1_9ZZZZ</name>
<organism evidence="1">
    <name type="scientific">hydrothermal vent metagenome</name>
    <dbReference type="NCBI Taxonomy" id="652676"/>
    <lineage>
        <taxon>unclassified sequences</taxon>
        <taxon>metagenomes</taxon>
        <taxon>ecological metagenomes</taxon>
    </lineage>
</organism>
<proteinExistence type="predicted"/>
<evidence type="ECO:0000313" key="1">
    <source>
        <dbReference type="EMBL" id="VAW08169.1"/>
    </source>
</evidence>